<dbReference type="PANTHER" id="PTHR11548">
    <property type="entry name" value="THYMIDYLATE SYNTHASE 1"/>
    <property type="match status" value="1"/>
</dbReference>
<dbReference type="PRINTS" id="PR00108">
    <property type="entry name" value="THYMDSNTHASE"/>
</dbReference>
<dbReference type="AlphaFoldDB" id="A0A5U8XLX3"/>
<dbReference type="CDD" id="cd00351">
    <property type="entry name" value="TS_Pyrimidine_HMase"/>
    <property type="match status" value="1"/>
</dbReference>
<feature type="domain" description="Thymidylate synthase/dCMP hydroxymethylase" evidence="5">
    <location>
        <begin position="2"/>
        <end position="192"/>
    </location>
</feature>
<accession>A0A5U8XLX3</accession>
<reference evidence="6" key="1">
    <citation type="submission" date="2018-07" db="EMBL/GenBank/DDBJ databases">
        <authorList>
            <person name="Ashton P.M."/>
            <person name="Dallman T."/>
            <person name="Nair S."/>
            <person name="De Pinna E."/>
            <person name="Peters T."/>
            <person name="Grant K."/>
        </authorList>
    </citation>
    <scope>NUCLEOTIDE SEQUENCE</scope>
    <source>
        <strain evidence="6">142535</strain>
    </source>
</reference>
<dbReference type="UniPathway" id="UPA00575"/>
<feature type="binding site" description="in other chain" evidence="4">
    <location>
        <position position="256"/>
    </location>
    <ligand>
        <name>dUMP</name>
        <dbReference type="ChEBI" id="CHEBI:246422"/>
        <note>ligand shared between dimeric partners</note>
    </ligand>
</feature>
<dbReference type="PANTHER" id="PTHR11548:SF9">
    <property type="entry name" value="THYMIDYLATE SYNTHASE"/>
    <property type="match status" value="1"/>
</dbReference>
<feature type="active site" description="Nucleophile" evidence="4">
    <location>
        <position position="180"/>
    </location>
</feature>
<evidence type="ECO:0000256" key="1">
    <source>
        <dbReference type="ARBA" id="ARBA00011947"/>
    </source>
</evidence>
<keyword evidence="4" id="KW-0545">Nucleotide biosynthesis</keyword>
<protein>
    <recommendedName>
        <fullName evidence="1 4">Thymidylate synthase</fullName>
        <shortName evidence="4">TS</shortName>
        <shortName evidence="4">TSase</shortName>
        <ecNumber evidence="1 4">2.1.1.45</ecNumber>
    </recommendedName>
</protein>
<comment type="catalytic activity">
    <reaction evidence="4">
        <text>dUMP + (6R)-5,10-methylene-5,6,7,8-tetrahydrofolate = 7,8-dihydrofolate + dTMP</text>
        <dbReference type="Rhea" id="RHEA:12104"/>
        <dbReference type="ChEBI" id="CHEBI:15636"/>
        <dbReference type="ChEBI" id="CHEBI:57451"/>
        <dbReference type="ChEBI" id="CHEBI:63528"/>
        <dbReference type="ChEBI" id="CHEBI:246422"/>
        <dbReference type="EC" id="2.1.1.45"/>
    </reaction>
</comment>
<evidence type="ECO:0000256" key="2">
    <source>
        <dbReference type="ARBA" id="ARBA00022603"/>
    </source>
</evidence>
<evidence type="ECO:0000313" key="6">
    <source>
        <dbReference type="EMBL" id="EBS0563310.1"/>
    </source>
</evidence>
<dbReference type="GO" id="GO:0006231">
    <property type="term" value="P:dTMP biosynthetic process"/>
    <property type="evidence" value="ECO:0007669"/>
    <property type="project" value="UniProtKB-UniRule"/>
</dbReference>
<dbReference type="InterPro" id="IPR023451">
    <property type="entry name" value="Thymidate_synth/dCMP_Mease_dom"/>
</dbReference>
<name>A0A5U8XLX3_SALMU</name>
<dbReference type="GO" id="GO:0032259">
    <property type="term" value="P:methylation"/>
    <property type="evidence" value="ECO:0007669"/>
    <property type="project" value="UniProtKB-KW"/>
</dbReference>
<evidence type="ECO:0000259" key="5">
    <source>
        <dbReference type="Pfam" id="PF00303"/>
    </source>
</evidence>
<dbReference type="GO" id="GO:0006235">
    <property type="term" value="P:dTTP biosynthetic process"/>
    <property type="evidence" value="ECO:0007669"/>
    <property type="project" value="UniProtKB-UniRule"/>
</dbReference>
<comment type="subunit">
    <text evidence="4">Homodimer.</text>
</comment>
<dbReference type="InterPro" id="IPR045097">
    <property type="entry name" value="Thymidate_synth/dCMP_Mease"/>
</dbReference>
<proteinExistence type="inferred from homology"/>
<dbReference type="InterPro" id="IPR000398">
    <property type="entry name" value="Thymidylate_synthase"/>
</dbReference>
<comment type="caution">
    <text evidence="6">The sequence shown here is derived from an EMBL/GenBank/DDBJ whole genome shotgun (WGS) entry which is preliminary data.</text>
</comment>
<feature type="binding site" evidence="4">
    <location>
        <begin position="160"/>
        <end position="161"/>
    </location>
    <ligand>
        <name>dUMP</name>
        <dbReference type="ChEBI" id="CHEBI:246422"/>
        <note>ligand shared between dimeric partners</note>
    </ligand>
</feature>
<sequence length="343" mass="39723">MKQYQDLMAEVFAKGTPKKDRTGTGTLSIFGHQMRFNLQEGFPLVTTKRCHLRSIIHELLWFLKGDTNIQYLKDNGVTIWDEWADKNGDLGPVYGKQWRSWPVIRAVPYEQFNELTAAGYEDLDAGTWSMDENCSLYFIGKTIDQISKVIDQLKNDPDNRRIIVSAWNVADLDDMALAPCHAFFQFYTRELDFDERLRWLEVNNFTQYCKPTFSNDSIDDLDKLHSRLDEFDVPRRSLSCQLYQRSADVFLGVPFNIASYALLIHMFAQQANMVVGDFVWTGGDVHLYSNHLEQARTQLGRSPRPLPKLIIKRKPDSIFDYKFEDFEIEGYDPHPAIKAPVAI</sequence>
<dbReference type="InterPro" id="IPR036926">
    <property type="entry name" value="Thymidate_synth/dCMP_Mease_sf"/>
</dbReference>
<organism evidence="6">
    <name type="scientific">Salmonella muenchen</name>
    <dbReference type="NCBI Taxonomy" id="596"/>
    <lineage>
        <taxon>Bacteria</taxon>
        <taxon>Pseudomonadati</taxon>
        <taxon>Pseudomonadota</taxon>
        <taxon>Gammaproteobacteria</taxon>
        <taxon>Enterobacterales</taxon>
        <taxon>Enterobacteriaceae</taxon>
        <taxon>Salmonella</taxon>
    </lineage>
</organism>
<comment type="subcellular location">
    <subcellularLocation>
        <location evidence="4">Cytoplasm</location>
    </subcellularLocation>
</comment>
<keyword evidence="3 4" id="KW-0808">Transferase</keyword>
<keyword evidence="2 4" id="KW-0489">Methyltransferase</keyword>
<dbReference type="GO" id="GO:0004799">
    <property type="term" value="F:thymidylate synthase activity"/>
    <property type="evidence" value="ECO:0007669"/>
    <property type="project" value="UniProtKB-UniRule"/>
</dbReference>
<feature type="binding site" description="in other chain" evidence="4">
    <location>
        <begin position="245"/>
        <end position="248"/>
    </location>
    <ligand>
        <name>dUMP</name>
        <dbReference type="ChEBI" id="CHEBI:246422"/>
        <note>ligand shared between dimeric partners</note>
    </ligand>
</feature>
<dbReference type="EC" id="2.1.1.45" evidence="1 4"/>
<feature type="binding site" evidence="4">
    <location>
        <position position="51"/>
    </location>
    <ligand>
        <name>(6R)-5,10-methylene-5,6,7,8-tetrahydrofolate</name>
        <dbReference type="ChEBI" id="CHEBI:15636"/>
    </ligand>
</feature>
<dbReference type="NCBIfam" id="TIGR03284">
    <property type="entry name" value="thym_sym"/>
    <property type="match status" value="2"/>
</dbReference>
<evidence type="ECO:0000256" key="4">
    <source>
        <dbReference type="HAMAP-Rule" id="MF_00008"/>
    </source>
</evidence>
<feature type="binding site" description="in other chain" evidence="4">
    <location>
        <position position="21"/>
    </location>
    <ligand>
        <name>dUMP</name>
        <dbReference type="ChEBI" id="CHEBI:246422"/>
        <note>ligand shared between dimeric partners</note>
    </ligand>
</feature>
<dbReference type="Gene3D" id="3.30.572.10">
    <property type="entry name" value="Thymidylate synthase/dCMP hydroxymethylase domain"/>
    <property type="match status" value="1"/>
</dbReference>
<dbReference type="SUPFAM" id="SSF55831">
    <property type="entry name" value="Thymidylate synthase/dCMP hydroxymethylase"/>
    <property type="match status" value="1"/>
</dbReference>
<comment type="similarity">
    <text evidence="4">Belongs to the thymidylate synthase family. Bacterial-type ThyA subfamily.</text>
</comment>
<evidence type="ECO:0000256" key="3">
    <source>
        <dbReference type="ARBA" id="ARBA00022679"/>
    </source>
</evidence>
<comment type="function">
    <text evidence="4">Catalyzes the reductive methylation of 2'-deoxyuridine-5'-monophosphate (dUMP) to 2'-deoxythymidine-5'-monophosphate (dTMP) while utilizing 5,10-methylenetetrahydrofolate (mTHF) as the methyl donor and reductant in the reaction, yielding dihydrofolate (DHF) as a by-product. This enzymatic reaction provides an intracellular de novo source of dTMP, an essential precursor for DNA biosynthesis.</text>
</comment>
<dbReference type="EMBL" id="AAGUDP010000006">
    <property type="protein sequence ID" value="EBS0563310.1"/>
    <property type="molecule type" value="Genomic_DNA"/>
</dbReference>
<comment type="pathway">
    <text evidence="4">Pyrimidine metabolism; dTTP biosynthesis.</text>
</comment>
<feature type="binding site" description="in other chain" evidence="4">
    <location>
        <begin position="286"/>
        <end position="288"/>
    </location>
    <ligand>
        <name>dUMP</name>
        <dbReference type="ChEBI" id="CHEBI:246422"/>
        <note>ligand shared between dimeric partners</note>
    </ligand>
</feature>
<feature type="binding site" evidence="4">
    <location>
        <position position="342"/>
    </location>
    <ligand>
        <name>(6R)-5,10-methylene-5,6,7,8-tetrahydrofolate</name>
        <dbReference type="ChEBI" id="CHEBI:15636"/>
    </ligand>
</feature>
<keyword evidence="4" id="KW-0963">Cytoplasm</keyword>
<feature type="domain" description="Thymidylate synthase/dCMP hydroxymethylase" evidence="5">
    <location>
        <begin position="230"/>
        <end position="343"/>
    </location>
</feature>
<dbReference type="Pfam" id="PF00303">
    <property type="entry name" value="Thymidylat_synt"/>
    <property type="match status" value="2"/>
</dbReference>
<feature type="binding site" evidence="4">
    <location>
        <position position="248"/>
    </location>
    <ligand>
        <name>(6R)-5,10-methylene-5,6,7,8-tetrahydrofolate</name>
        <dbReference type="ChEBI" id="CHEBI:15636"/>
    </ligand>
</feature>
<gene>
    <name evidence="4 6" type="primary">thyA</name>
    <name evidence="6" type="ORF">DTU56_09285</name>
</gene>
<dbReference type="HAMAP" id="MF_00008">
    <property type="entry name" value="Thymidy_synth_bact"/>
    <property type="match status" value="1"/>
</dbReference>
<dbReference type="GO" id="GO:0005829">
    <property type="term" value="C:cytosol"/>
    <property type="evidence" value="ECO:0007669"/>
    <property type="project" value="TreeGrafter"/>
</dbReference>